<dbReference type="InterPro" id="IPR011527">
    <property type="entry name" value="ABC1_TM_dom"/>
</dbReference>
<evidence type="ECO:0000256" key="2">
    <source>
        <dbReference type="ARBA" id="ARBA00022448"/>
    </source>
</evidence>
<dbReference type="InterPro" id="IPR003439">
    <property type="entry name" value="ABC_transporter-like_ATP-bd"/>
</dbReference>
<keyword evidence="13" id="KW-1185">Reference proteome</keyword>
<dbReference type="GO" id="GO:0140359">
    <property type="term" value="F:ABC-type transporter activity"/>
    <property type="evidence" value="ECO:0007669"/>
    <property type="project" value="InterPro"/>
</dbReference>
<feature type="transmembrane region" description="Helical" evidence="9">
    <location>
        <begin position="1545"/>
        <end position="1565"/>
    </location>
</feature>
<feature type="transmembrane region" description="Helical" evidence="9">
    <location>
        <begin position="80"/>
        <end position="111"/>
    </location>
</feature>
<dbReference type="Proteomes" id="UP000019118">
    <property type="component" value="Unassembled WGS sequence"/>
</dbReference>
<feature type="transmembrane region" description="Helical" evidence="9">
    <location>
        <begin position="131"/>
        <end position="154"/>
    </location>
</feature>
<dbReference type="PROSITE" id="PS50893">
    <property type="entry name" value="ABC_TRANSPORTER_2"/>
    <property type="match status" value="4"/>
</dbReference>
<dbReference type="InterPro" id="IPR017871">
    <property type="entry name" value="ABC_transporter-like_CS"/>
</dbReference>
<feature type="transmembrane region" description="Helical" evidence="9">
    <location>
        <begin position="1471"/>
        <end position="1490"/>
    </location>
</feature>
<evidence type="ECO:0000313" key="12">
    <source>
        <dbReference type="EnsemblMetazoa" id="XP_019759456.1"/>
    </source>
</evidence>
<feature type="transmembrane region" description="Helical" evidence="9">
    <location>
        <begin position="2042"/>
        <end position="2066"/>
    </location>
</feature>
<dbReference type="PROSITE" id="PS00211">
    <property type="entry name" value="ABC_TRANSPORTER_1"/>
    <property type="match status" value="4"/>
</dbReference>
<dbReference type="SMART" id="SM00382">
    <property type="entry name" value="AAA"/>
    <property type="match status" value="4"/>
</dbReference>
<reference evidence="12" key="2">
    <citation type="submission" date="2024-08" db="UniProtKB">
        <authorList>
            <consortium name="EnsemblMetazoa"/>
        </authorList>
    </citation>
    <scope>IDENTIFICATION</scope>
</reference>
<keyword evidence="7 9" id="KW-0472">Membrane</keyword>
<dbReference type="EnsemblMetazoa" id="XM_019903897.1">
    <property type="protein sequence ID" value="XP_019759456.1"/>
    <property type="gene ID" value="LOC109537272"/>
</dbReference>
<feature type="compositionally biased region" description="Basic and acidic residues" evidence="8">
    <location>
        <begin position="1975"/>
        <end position="1988"/>
    </location>
</feature>
<feature type="domain" description="ABC transporter" evidence="10">
    <location>
        <begin position="411"/>
        <end position="634"/>
    </location>
</feature>
<feature type="transmembrane region" description="Helical" evidence="9">
    <location>
        <begin position="1658"/>
        <end position="1681"/>
    </location>
</feature>
<feature type="domain" description="ABC transmembrane type-1" evidence="11">
    <location>
        <begin position="725"/>
        <end position="1042"/>
    </location>
</feature>
<feature type="transmembrane region" description="Helical" evidence="9">
    <location>
        <begin position="711"/>
        <end position="734"/>
    </location>
</feature>
<feature type="domain" description="ABC transporter" evidence="10">
    <location>
        <begin position="1747"/>
        <end position="1968"/>
    </location>
</feature>
<protein>
    <recommendedName>
        <fullName evidence="14">Multidrug resistance-associated protein lethal(2)03659</fullName>
    </recommendedName>
</protein>
<keyword evidence="4" id="KW-0547">Nucleotide-binding</keyword>
<dbReference type="FunFam" id="1.20.1560.10:FF:000014">
    <property type="entry name" value="Multidrug resistance-associated protein member 4"/>
    <property type="match status" value="1"/>
</dbReference>
<feature type="transmembrane region" description="Helical" evidence="9">
    <location>
        <begin position="2148"/>
        <end position="2169"/>
    </location>
</feature>
<evidence type="ECO:0000313" key="13">
    <source>
        <dbReference type="Proteomes" id="UP000019118"/>
    </source>
</evidence>
<evidence type="ECO:0000256" key="4">
    <source>
        <dbReference type="ARBA" id="ARBA00022741"/>
    </source>
</evidence>
<dbReference type="InterPro" id="IPR050173">
    <property type="entry name" value="ABC_transporter_C-like"/>
</dbReference>
<dbReference type="InterPro" id="IPR044726">
    <property type="entry name" value="ABCC_6TM_D2"/>
</dbReference>
<evidence type="ECO:0000256" key="1">
    <source>
        <dbReference type="ARBA" id="ARBA00004141"/>
    </source>
</evidence>
<keyword evidence="5" id="KW-0067">ATP-binding</keyword>
<dbReference type="CDD" id="cd18580">
    <property type="entry name" value="ABC_6TM_ABCC_D2"/>
    <property type="match status" value="1"/>
</dbReference>
<feature type="domain" description="ABC transporter" evidence="10">
    <location>
        <begin position="2428"/>
        <end position="2657"/>
    </location>
</feature>
<feature type="transmembrane region" description="Helical" evidence="9">
    <location>
        <begin position="2330"/>
        <end position="2351"/>
    </location>
</feature>
<feature type="transmembrane region" description="Helical" evidence="9">
    <location>
        <begin position="794"/>
        <end position="818"/>
    </location>
</feature>
<organism evidence="12 13">
    <name type="scientific">Dendroctonus ponderosae</name>
    <name type="common">Mountain pine beetle</name>
    <dbReference type="NCBI Taxonomy" id="77166"/>
    <lineage>
        <taxon>Eukaryota</taxon>
        <taxon>Metazoa</taxon>
        <taxon>Ecdysozoa</taxon>
        <taxon>Arthropoda</taxon>
        <taxon>Hexapoda</taxon>
        <taxon>Insecta</taxon>
        <taxon>Pterygota</taxon>
        <taxon>Neoptera</taxon>
        <taxon>Endopterygota</taxon>
        <taxon>Coleoptera</taxon>
        <taxon>Polyphaga</taxon>
        <taxon>Cucujiformia</taxon>
        <taxon>Curculionidae</taxon>
        <taxon>Scolytinae</taxon>
        <taxon>Dendroctonus</taxon>
    </lineage>
</organism>
<dbReference type="SUPFAM" id="SSF90123">
    <property type="entry name" value="ABC transporter transmembrane region"/>
    <property type="match status" value="4"/>
</dbReference>
<evidence type="ECO:0000259" key="11">
    <source>
        <dbReference type="PROSITE" id="PS50929"/>
    </source>
</evidence>
<keyword evidence="3 9" id="KW-0812">Transmembrane</keyword>
<dbReference type="FunFam" id="3.40.50.300:FF:000482">
    <property type="entry name" value="Multidrug resistance-associated protein member 4"/>
    <property type="match status" value="2"/>
</dbReference>
<dbReference type="InterPro" id="IPR044746">
    <property type="entry name" value="ABCC_6TM_D1"/>
</dbReference>
<feature type="domain" description="ABC transmembrane type-1" evidence="11">
    <location>
        <begin position="2124"/>
        <end position="2394"/>
    </location>
</feature>
<name>A0AAR5PFD8_DENPD</name>
<sequence length="2685" mass="301865">MDITKEAVNPNPRDKSTPLGLLFFTYTFGIFKRGYSKVLDVDDLYNPIKSDRSMLLGDRLERVWHRLYEKANKKQKKASLLVGLLQTFWPELTILGITLVLMQVFSLIQPMMLGQLLAYFRADTGLTKQDAFLYAGAISVCTFLNALLSNQYIMGAFHYGMKIRAACCALVYRKSLRLSKTALGETASGKIVNLLSNDVSRFDMVIIFVHHMWVAPVVTMIITYLMWVDSGWAGIFGIGTVFIVVPIQGYTGKLSAIYRKATAQKTDERVRLMDEILSGIQVIKMYAWEIPFAKLVRMARKAEVKIITKSSYVRGAYMAFNLFTTRLALFGTLLTVALMDQPITASKVFVIMSYLNIVSQTMSQMFVRGISEMAELLVAIKRLEGLMLNEEFVSLTSTRNNTEYDAKKHLIDLQNLYVKWNARLSDNALEDINLTVNRGQLVGVIGPVGSGKSSLLQTILGELEMVSGKIAVNGTLSYASQEAWVFAATVRQNITFGSEYDKKKYNDVVKACALEKDFEQFSNGDLTIVGDRGASLSGGQKARINLARAIYREADIYLLDDPLSAVDIHVSKHLYDLCINGYLYNKTRVLVTHQVHHLKDADHILILNNGRIENEGNFKDLSNSDNLYAQLLTSEPEATDEEKQKITDFAKKDRKMSVRSIKSLASAMSELSIPEAILAEQDEDSEEDEREIKMKDMQEESSKGKVKGNLFWKYFSAGGNFFFIIFVFLLFLLAEGAAMAVDYFVSFWVKIEEYKTTTEFPVENSTSTLNSTDYVEAVKASPFGFNAITWEKDLFLYIYGSLIISLFVLVFSRSMLFYKLAMMSSQKLHDSIFYSVINASMRFFDTNPGGRILNRFSKDIGSVDELLPKAIMDASQMILMSLGSIILITIVNPIFLAVVAIIGGISMVIRHVYLKSSKNIKRLEGVMRSPVFTHLNATINGLTTIRAFEAQGILRDEFDKYQDGHTSAWFMFIAASSAFGLCMDMLCFVFITLITFSFLLFSEEIGITGGDVGLAITQAVSLSMMVQWGLRQSAEVANQLMSVERVLEYKQLPAEKQPVKPKEPPKSWPSRGEIKFRDMGMRYDEDGALILKQLNLKIDPNEKVGIVGRTGAGKSSLISALFRLAHVEGSIQIDDIDTKEIVLEQLRSKISIIPQDPVLFSGTLRYNLDPFEEYTDDLLYKAIEEVELKDPANIINRLESRVMDRGANYSVGQRQLICLARAIVRNNKILMLDEATANVDPQTDALIQKTIRKKFATCTVLTVAHRLNTIMDSDKVLVMDSGTMVEFDHPHNLLQNPNSVFCHMVDEAGRGLSEQLRKIAKESFLRHMSLPESPTSLVYLMDTPFKLKHENPKKKANCFSKLFFMWAAPLFYTGTKRLLRLEDLFKPLDPCKSKYIGDNLEQSWLSEVAKAKENNRPPSLLKALNRVFLREFMKYGILLFVMMVLLRSPQPLVLSWLIAQFQEGTDSNTTTMFSAASILILVSTVVIFIMHHSNCNVMLMGMKLRVGVSSLINRKVLKLSTKVLDEAGAGKVVNLLSNDCQRFDLICYYLHYLWIMPFQIILVTYFLWDAVGISCLAGILSLLLLTVPLQAMLGRNASALRLKIAERSDERVKLMNQIISGIQVIKMYAWEKPFELLIETLRGKEISVVTKASYLRGFYLSCMVFIERTTLCVTLVCFVLLGNGLQANIVFSMAQFFNILQVVVAIMYPMAISIGAETLVCIKRLEDFLLLEERQEYSVERIEAPEVSLKCISASWVPNAPTLRNINLVVPKGCLCAIVGPVGAGKSSILQLLLGELAPTVGTIKMGGEISYASQEPWLFAASVRKNILFGNDYNSALYKKVTKACALESDFLQLPHGDRTTVGERGVSLSGGQRARINLARAVYRQADVYLLDDPLSAVDTHVGKHLFDKCIIKHLRGKTRILVTHQLQYLKKADLIIVLNEGKIEAMGTFAELSNTEFDFAKLLTSADETNEEKDKEGKENKRSFERSSSSLKNPFKALSDNESEIESTVEENEEAAQFKDGKSANPFLDYIKSTDNAGYILFTIFVLLSSQASCLICDLWVAFWTNQEELRHIKKPPQPYAVEELFQANSTSPEPLLKNSTYFYNHTENSATKQSILGIPFSSIFDELEIGQTIYSLLKTDVAMIVYGCSILLVIALTVGRSFLFFNATMKASRNIHSNMFHCLLKAPMRFFDINPSGRVLNRFSKDIGAIDEILPRVLLEAIQIFLVMSNSLLVVTISNYYMLIAIVLLGGIFLKVRTWYIASSRAIKHLEGIAKSPIFTHINCSLRGLTTIRACEAQRSLIREFDDHQDIHTSTWYLTVICGEFFGLWLDILCVVFIACISFAFVISVQYGQAPNGSMVGLALSQAMVLTGMLQYGMKQTAEVINQLTSVERVLQYTKLENEGPFETPKDTLPVLPWPSYGKVEFKNLSLSYVPTEAPVLKHLNLLIHSGEKVGIVGRTGAGKSSLISALFRLAPIEGNVLIDDLNTKVVGLRDLRRRISIIPQEPVLFKGTLRFNLDPFGEFRDQQLWTALEEVELKDVVASLHFEVSEGGTNFSLGQRQLLCLARALLRNNKVMILDEATANVDALTDNLIQRTIRRKFSHCTVLTIAHRLNTIMDSNRVLVMSRGEILEFDHPHNLLQNPKGCFTRMVMETGTSMTEQLRNVALSAWNERDEEMFFD</sequence>
<dbReference type="PANTHER" id="PTHR24223:SF415">
    <property type="entry name" value="FI20190P1"/>
    <property type="match status" value="1"/>
</dbReference>
<evidence type="ECO:0000256" key="5">
    <source>
        <dbReference type="ARBA" id="ARBA00022840"/>
    </source>
</evidence>
<dbReference type="CDD" id="cd03244">
    <property type="entry name" value="ABCC_MRP_domain2"/>
    <property type="match status" value="2"/>
</dbReference>
<feature type="transmembrane region" description="Helical" evidence="9">
    <location>
        <begin position="968"/>
        <end position="1001"/>
    </location>
</feature>
<dbReference type="GO" id="GO:0005524">
    <property type="term" value="F:ATP binding"/>
    <property type="evidence" value="ECO:0007669"/>
    <property type="project" value="UniProtKB-KW"/>
</dbReference>
<feature type="transmembrane region" description="Helical" evidence="9">
    <location>
        <begin position="315"/>
        <end position="336"/>
    </location>
</feature>
<evidence type="ECO:0000256" key="6">
    <source>
        <dbReference type="ARBA" id="ARBA00022989"/>
    </source>
</evidence>
<dbReference type="FunFam" id="1.20.1560.10:FF:000026">
    <property type="entry name" value="Multidrug resistance-associated protein lethal(2)03659"/>
    <property type="match status" value="2"/>
</dbReference>
<keyword evidence="2" id="KW-0813">Transport</keyword>
<feature type="transmembrane region" description="Helical" evidence="9">
    <location>
        <begin position="232"/>
        <end position="250"/>
    </location>
</feature>
<evidence type="ECO:0000256" key="7">
    <source>
        <dbReference type="ARBA" id="ARBA00023136"/>
    </source>
</evidence>
<feature type="region of interest" description="Disordered" evidence="8">
    <location>
        <begin position="1971"/>
        <end position="2007"/>
    </location>
</feature>
<feature type="domain" description="ABC transmembrane type-1" evidence="11">
    <location>
        <begin position="94"/>
        <end position="366"/>
    </location>
</feature>
<feature type="transmembrane region" description="Helical" evidence="9">
    <location>
        <begin position="878"/>
        <end position="909"/>
    </location>
</feature>
<evidence type="ECO:0000256" key="8">
    <source>
        <dbReference type="SAM" id="MobiDB-lite"/>
    </source>
</evidence>
<evidence type="ECO:0000256" key="3">
    <source>
        <dbReference type="ARBA" id="ARBA00022692"/>
    </source>
</evidence>
<feature type="transmembrane region" description="Helical" evidence="9">
    <location>
        <begin position="2236"/>
        <end position="2258"/>
    </location>
</feature>
<dbReference type="GO" id="GO:0016020">
    <property type="term" value="C:membrane"/>
    <property type="evidence" value="ECO:0007669"/>
    <property type="project" value="UniProtKB-SubCell"/>
</dbReference>
<feature type="transmembrane region" description="Helical" evidence="9">
    <location>
        <begin position="1435"/>
        <end position="1459"/>
    </location>
</feature>
<feature type="transmembrane region" description="Helical" evidence="9">
    <location>
        <begin position="1687"/>
        <end position="1708"/>
    </location>
</feature>
<dbReference type="PROSITE" id="PS50929">
    <property type="entry name" value="ABC_TM1F"/>
    <property type="match status" value="4"/>
</dbReference>
<reference evidence="13" key="1">
    <citation type="journal article" date="2013" name="Genome Biol.">
        <title>Draft genome of the mountain pine beetle, Dendroctonus ponderosae Hopkins, a major forest pest.</title>
        <authorList>
            <person name="Keeling C.I."/>
            <person name="Yuen M.M."/>
            <person name="Liao N.Y."/>
            <person name="Docking T.R."/>
            <person name="Chan S.K."/>
            <person name="Taylor G.A."/>
            <person name="Palmquist D.L."/>
            <person name="Jackman S.D."/>
            <person name="Nguyen A."/>
            <person name="Li M."/>
            <person name="Henderson H."/>
            <person name="Janes J.K."/>
            <person name="Zhao Y."/>
            <person name="Pandoh P."/>
            <person name="Moore R."/>
            <person name="Sperling F.A."/>
            <person name="Huber D.P."/>
            <person name="Birol I."/>
            <person name="Jones S.J."/>
            <person name="Bohlmann J."/>
        </authorList>
    </citation>
    <scope>NUCLEOTIDE SEQUENCE</scope>
</reference>
<proteinExistence type="predicted"/>
<dbReference type="Gene3D" id="3.40.50.300">
    <property type="entry name" value="P-loop containing nucleotide triphosphate hydrolases"/>
    <property type="match status" value="4"/>
</dbReference>
<dbReference type="InterPro" id="IPR027417">
    <property type="entry name" value="P-loop_NTPase"/>
</dbReference>
<feature type="transmembrane region" description="Helical" evidence="9">
    <location>
        <begin position="2363"/>
        <end position="2382"/>
    </location>
</feature>
<dbReference type="SUPFAM" id="SSF52540">
    <property type="entry name" value="P-loop containing nucleoside triphosphate hydrolases"/>
    <property type="match status" value="4"/>
</dbReference>
<dbReference type="CDD" id="cd03250">
    <property type="entry name" value="ABCC_MRP_domain1"/>
    <property type="match status" value="2"/>
</dbReference>
<dbReference type="NCBIfam" id="NF010167">
    <property type="entry name" value="PRK13648.1"/>
    <property type="match status" value="4"/>
</dbReference>
<feature type="transmembrane region" description="Helical" evidence="9">
    <location>
        <begin position="205"/>
        <end position="226"/>
    </location>
</feature>
<evidence type="ECO:0000256" key="9">
    <source>
        <dbReference type="SAM" id="Phobius"/>
    </source>
</evidence>
<dbReference type="Pfam" id="PF00005">
    <property type="entry name" value="ABC_tran"/>
    <property type="match status" value="4"/>
</dbReference>
<dbReference type="InterPro" id="IPR036640">
    <property type="entry name" value="ABC1_TM_sf"/>
</dbReference>
<dbReference type="FunFam" id="3.40.50.300:FF:000163">
    <property type="entry name" value="Multidrug resistance-associated protein member 4"/>
    <property type="match status" value="2"/>
</dbReference>
<dbReference type="PANTHER" id="PTHR24223">
    <property type="entry name" value="ATP-BINDING CASSETTE SUB-FAMILY C"/>
    <property type="match status" value="1"/>
</dbReference>
<dbReference type="Pfam" id="PF00664">
    <property type="entry name" value="ABC_membrane"/>
    <property type="match status" value="4"/>
</dbReference>
<feature type="domain" description="ABC transporter" evidence="10">
    <location>
        <begin position="1074"/>
        <end position="1306"/>
    </location>
</feature>
<dbReference type="Gene3D" id="1.20.1560.10">
    <property type="entry name" value="ABC transporter type 1, transmembrane domain"/>
    <property type="match status" value="4"/>
</dbReference>
<keyword evidence="6 9" id="KW-1133">Transmembrane helix</keyword>
<feature type="transmembrane region" description="Helical" evidence="9">
    <location>
        <begin position="348"/>
        <end position="367"/>
    </location>
</feature>
<feature type="transmembrane region" description="Helical" evidence="9">
    <location>
        <begin position="1571"/>
        <end position="1593"/>
    </location>
</feature>
<evidence type="ECO:0008006" key="14">
    <source>
        <dbReference type="Google" id="ProtNLM"/>
    </source>
</evidence>
<accession>A0AAR5PFD8</accession>
<dbReference type="CDD" id="cd18579">
    <property type="entry name" value="ABC_6TM_ABCC_D1"/>
    <property type="match status" value="2"/>
</dbReference>
<dbReference type="GO" id="GO:0016887">
    <property type="term" value="F:ATP hydrolysis activity"/>
    <property type="evidence" value="ECO:0007669"/>
    <property type="project" value="InterPro"/>
</dbReference>
<comment type="subcellular location">
    <subcellularLocation>
        <location evidence="1">Membrane</location>
        <topology evidence="1">Multi-pass membrane protein</topology>
    </subcellularLocation>
</comment>
<dbReference type="InterPro" id="IPR003593">
    <property type="entry name" value="AAA+_ATPase"/>
</dbReference>
<evidence type="ECO:0000259" key="10">
    <source>
        <dbReference type="PROSITE" id="PS50893"/>
    </source>
</evidence>
<feature type="domain" description="ABC transmembrane type-1" evidence="11">
    <location>
        <begin position="1436"/>
        <end position="1701"/>
    </location>
</feature>